<evidence type="ECO:0000313" key="2">
    <source>
        <dbReference type="EMBL" id="MBC8673890.1"/>
    </source>
</evidence>
<accession>A0A926FN76</accession>
<gene>
    <name evidence="2" type="ORF">H2136_05865</name>
</gene>
<organism evidence="2">
    <name type="scientific">Aeromonas hydrophila</name>
    <dbReference type="NCBI Taxonomy" id="644"/>
    <lineage>
        <taxon>Bacteria</taxon>
        <taxon>Pseudomonadati</taxon>
        <taxon>Pseudomonadota</taxon>
        <taxon>Gammaproteobacteria</taxon>
        <taxon>Aeromonadales</taxon>
        <taxon>Aeromonadaceae</taxon>
        <taxon>Aeromonas</taxon>
    </lineage>
</organism>
<feature type="region of interest" description="Disordered" evidence="1">
    <location>
        <begin position="1"/>
        <end position="32"/>
    </location>
</feature>
<evidence type="ECO:0000256" key="1">
    <source>
        <dbReference type="SAM" id="MobiDB-lite"/>
    </source>
</evidence>
<name>A0A926FN76_AERHY</name>
<dbReference type="EMBL" id="JACLAN010000002">
    <property type="protein sequence ID" value="MBC8673890.1"/>
    <property type="molecule type" value="Genomic_DNA"/>
</dbReference>
<protein>
    <submittedName>
        <fullName evidence="2">Uncharacterized protein</fullName>
    </submittedName>
</protein>
<proteinExistence type="predicted"/>
<sequence>MFKQKTGLTLPVPGTQPAAGAGRGAGGISRDAAGACSSQAPAGLLRIRSRQKGRIVIQCATMV</sequence>
<dbReference type="AlphaFoldDB" id="A0A926FN76"/>
<comment type="caution">
    <text evidence="2">The sequence shown here is derived from an EMBL/GenBank/DDBJ whole genome shotgun (WGS) entry which is preliminary data.</text>
</comment>
<reference evidence="2" key="1">
    <citation type="submission" date="2020-07" db="EMBL/GenBank/DDBJ databases">
        <title>Carbapenem Resistant Aeromonas hydrophila Carrying blacphA7 Isolated from Two Solid Organ Transplant Patients.</title>
        <authorList>
            <person name="Hilt E."/>
            <person name="Fitzwater S.P."/>
            <person name="Ward K."/>
            <person name="De St Maurice A."/>
            <person name="Chandrasekaran S."/>
            <person name="Garner O.B."/>
            <person name="Yang S."/>
        </authorList>
    </citation>
    <scope>NUCLEOTIDE SEQUENCE</scope>
    <source>
        <strain evidence="2">B-1</strain>
    </source>
</reference>